<comment type="subcellular location">
    <subcellularLocation>
        <location evidence="2">Cytoplasm</location>
    </subcellularLocation>
    <subcellularLocation>
        <location evidence="1">Nucleus</location>
    </subcellularLocation>
</comment>
<dbReference type="Pfam" id="PF01335">
    <property type="entry name" value="DED"/>
    <property type="match status" value="2"/>
</dbReference>
<evidence type="ECO:0000256" key="7">
    <source>
        <dbReference type="ARBA" id="ARBA00022703"/>
    </source>
</evidence>
<keyword evidence="8" id="KW-0677">Repeat</keyword>
<dbReference type="InterPro" id="IPR002138">
    <property type="entry name" value="Pept_C14_p10"/>
</dbReference>
<evidence type="ECO:0000259" key="20">
    <source>
        <dbReference type="PROSITE" id="PS50208"/>
    </source>
</evidence>
<name>A0A6C0W670_9TELE</name>
<evidence type="ECO:0000256" key="3">
    <source>
        <dbReference type="ARBA" id="ARBA00010134"/>
    </source>
</evidence>
<dbReference type="PRINTS" id="PR00376">
    <property type="entry name" value="IL1BCENZYME"/>
</dbReference>
<keyword evidence="9" id="KW-0378">Hydrolase</keyword>
<evidence type="ECO:0000256" key="1">
    <source>
        <dbReference type="ARBA" id="ARBA00004123"/>
    </source>
</evidence>
<keyword evidence="7" id="KW-0053">Apoptosis</keyword>
<evidence type="ECO:0000259" key="19">
    <source>
        <dbReference type="PROSITE" id="PS50207"/>
    </source>
</evidence>
<dbReference type="PANTHER" id="PTHR48169:SF7">
    <property type="entry name" value="CASPASE 10"/>
    <property type="match status" value="1"/>
</dbReference>
<dbReference type="InterPro" id="IPR001309">
    <property type="entry name" value="Pept_C14_p20"/>
</dbReference>
<dbReference type="InterPro" id="IPR011600">
    <property type="entry name" value="Pept_C14_caspase"/>
</dbReference>
<dbReference type="Gene3D" id="1.10.533.10">
    <property type="entry name" value="Death Domain, Fas"/>
    <property type="match status" value="2"/>
</dbReference>
<evidence type="ECO:0000256" key="16">
    <source>
        <dbReference type="RuleBase" id="RU003971"/>
    </source>
</evidence>
<feature type="domain" description="DED" evidence="18">
    <location>
        <begin position="93"/>
        <end position="161"/>
    </location>
</feature>
<keyword evidence="10" id="KW-0788">Thiol protease</keyword>
<evidence type="ECO:0000256" key="14">
    <source>
        <dbReference type="ARBA" id="ARBA00066479"/>
    </source>
</evidence>
<evidence type="ECO:0000256" key="9">
    <source>
        <dbReference type="ARBA" id="ARBA00022801"/>
    </source>
</evidence>
<proteinExistence type="evidence at transcript level"/>
<dbReference type="Pfam" id="PF00656">
    <property type="entry name" value="Peptidase_C14"/>
    <property type="match status" value="1"/>
</dbReference>
<comment type="similarity">
    <text evidence="3 16">Belongs to the peptidase C14A family.</text>
</comment>
<keyword evidence="11" id="KW-0865">Zymogen</keyword>
<evidence type="ECO:0000256" key="15">
    <source>
        <dbReference type="ARBA" id="ARBA00068172"/>
    </source>
</evidence>
<evidence type="ECO:0000256" key="8">
    <source>
        <dbReference type="ARBA" id="ARBA00022737"/>
    </source>
</evidence>
<dbReference type="CDD" id="cd00032">
    <property type="entry name" value="CASc"/>
    <property type="match status" value="1"/>
</dbReference>
<dbReference type="SMART" id="SM00115">
    <property type="entry name" value="CASc"/>
    <property type="match status" value="1"/>
</dbReference>
<feature type="domain" description="DED" evidence="18">
    <location>
        <begin position="1"/>
        <end position="77"/>
    </location>
</feature>
<dbReference type="PROSITE" id="PS50168">
    <property type="entry name" value="DED"/>
    <property type="match status" value="2"/>
</dbReference>
<sequence length="478" mass="54259">MDRLTLSKIDEELESSEVAALRFLCRDVVNRKRLETVHDAKELFVRLEEKGLLENDAFLSQLLHTIGRADLVRLLRTNNINLTETDANPILSNYRVKLYKIHEDITQENLEMMKFLLQDKLGKRQTDMCKTALDVFAEMEKKNILSNTNLNELYFVLWEFDKQLAASLQFQPQFVPTPQHSSIDEQNTLNHSLQNCLSVSETQPGSGETVFSDSEPATKPTSSFDETEYYPLTHKPHGLCVVINNEFFAQELKTRAGTQEDARVLRETFTSLGFKVETHHDLRGAEIKDLLRQTSRRNFHNDDALVVCVLSHGEYGCVYGSDEVQIRLRDLTQPFTSDNAPSLAGKPKLFFIQACQGSSYQKGSLPYVPKPEEAVETPRLEEDAGPVHGETVPSDADFLLGMATVPECMSFRSTTTGSIYIQELCKQLKISAQCPENDDILSVLTRVNRNVSKGVFKSHKQMPEPKYTLTKKLVLRYV</sequence>
<organism evidence="21">
    <name type="scientific">Bostrychus sinensis</name>
    <name type="common">four-eyed sleeper</name>
    <dbReference type="NCBI Taxonomy" id="86224"/>
    <lineage>
        <taxon>Eukaryota</taxon>
        <taxon>Metazoa</taxon>
        <taxon>Chordata</taxon>
        <taxon>Craniata</taxon>
        <taxon>Vertebrata</taxon>
        <taxon>Euteleostomi</taxon>
        <taxon>Actinopterygii</taxon>
        <taxon>Neopterygii</taxon>
        <taxon>Teleostei</taxon>
        <taxon>Neoteleostei</taxon>
        <taxon>Acanthomorphata</taxon>
        <taxon>Gobiaria</taxon>
        <taxon>Gobiiformes</taxon>
        <taxon>Eleotroidei</taxon>
        <taxon>Eleotridae</taxon>
        <taxon>Butinae</taxon>
        <taxon>Bostrychus</taxon>
    </lineage>
</organism>
<dbReference type="SUPFAM" id="SSF47986">
    <property type="entry name" value="DEATH domain"/>
    <property type="match status" value="2"/>
</dbReference>
<feature type="region of interest" description="Disordered" evidence="17">
    <location>
        <begin position="200"/>
        <end position="224"/>
    </location>
</feature>
<dbReference type="GO" id="GO:0005634">
    <property type="term" value="C:nucleus"/>
    <property type="evidence" value="ECO:0007669"/>
    <property type="project" value="UniProtKB-SubCell"/>
</dbReference>
<dbReference type="InterPro" id="IPR033139">
    <property type="entry name" value="Caspase_cys_AS"/>
</dbReference>
<dbReference type="PROSITE" id="PS01122">
    <property type="entry name" value="CASPASE_CYS"/>
    <property type="match status" value="1"/>
</dbReference>
<evidence type="ECO:0000256" key="6">
    <source>
        <dbReference type="ARBA" id="ARBA00022670"/>
    </source>
</evidence>
<dbReference type="PROSITE" id="PS50207">
    <property type="entry name" value="CASPASE_P10"/>
    <property type="match status" value="1"/>
</dbReference>
<dbReference type="InterPro" id="IPR011029">
    <property type="entry name" value="DEATH-like_dom_sf"/>
</dbReference>
<feature type="domain" description="Caspase family p10" evidence="19">
    <location>
        <begin position="392"/>
        <end position="477"/>
    </location>
</feature>
<feature type="domain" description="Caspase family p20" evidence="20">
    <location>
        <begin position="236"/>
        <end position="359"/>
    </location>
</feature>
<dbReference type="SMART" id="SM00031">
    <property type="entry name" value="DED"/>
    <property type="match status" value="2"/>
</dbReference>
<dbReference type="CDD" id="cd08334">
    <property type="entry name" value="DED_Caspase_8_10_r2"/>
    <property type="match status" value="1"/>
</dbReference>
<dbReference type="PANTHER" id="PTHR48169">
    <property type="entry name" value="DED DOMAIN-CONTAINING PROTEIN"/>
    <property type="match status" value="1"/>
</dbReference>
<dbReference type="GO" id="GO:0005737">
    <property type="term" value="C:cytoplasm"/>
    <property type="evidence" value="ECO:0007669"/>
    <property type="project" value="UniProtKB-SubCell"/>
</dbReference>
<dbReference type="GO" id="GO:0004197">
    <property type="term" value="F:cysteine-type endopeptidase activity"/>
    <property type="evidence" value="ECO:0007669"/>
    <property type="project" value="InterPro"/>
</dbReference>
<evidence type="ECO:0000313" key="21">
    <source>
        <dbReference type="EMBL" id="QIC34718.1"/>
    </source>
</evidence>
<reference evidence="21" key="1">
    <citation type="journal article" date="2020" name="J. Fish Dis.">
        <title>Molecular characterization of three caspases from Bostrychus sinensis and their transcriptional responses to bacteria and viruses.</title>
        <authorList>
            <person name="Ding Y."/>
            <person name="Wei K."/>
            <person name="Yang X."/>
            <person name="Jing F."/>
            <person name="Shen B."/>
            <person name="Zhang J."/>
        </authorList>
    </citation>
    <scope>NUCLEOTIDE SEQUENCE</scope>
</reference>
<dbReference type="EC" id="3.4.22.61" evidence="14"/>
<dbReference type="SUPFAM" id="SSF52129">
    <property type="entry name" value="Caspase-like"/>
    <property type="match status" value="1"/>
</dbReference>
<evidence type="ECO:0000256" key="12">
    <source>
        <dbReference type="ARBA" id="ARBA00023242"/>
    </source>
</evidence>
<evidence type="ECO:0000256" key="5">
    <source>
        <dbReference type="ARBA" id="ARBA00022553"/>
    </source>
</evidence>
<dbReference type="InterPro" id="IPR029030">
    <property type="entry name" value="Caspase-like_dom_sf"/>
</dbReference>
<feature type="compositionally biased region" description="Polar residues" evidence="17">
    <location>
        <begin position="200"/>
        <end position="212"/>
    </location>
</feature>
<dbReference type="EMBL" id="MN646912">
    <property type="protein sequence ID" value="QIC34718.1"/>
    <property type="molecule type" value="mRNA"/>
</dbReference>
<accession>A0A6C0W670</accession>
<evidence type="ECO:0000256" key="11">
    <source>
        <dbReference type="ARBA" id="ARBA00023145"/>
    </source>
</evidence>
<dbReference type="AlphaFoldDB" id="A0A6C0W670"/>
<keyword evidence="6" id="KW-0645">Protease</keyword>
<dbReference type="CDD" id="cd08792">
    <property type="entry name" value="DED_Caspase_8_10_r1"/>
    <property type="match status" value="1"/>
</dbReference>
<dbReference type="FunFam" id="1.10.533.10:FF:000016">
    <property type="entry name" value="CASP8 and FADD-like apoptosis regulator"/>
    <property type="match status" value="1"/>
</dbReference>
<dbReference type="PROSITE" id="PS50208">
    <property type="entry name" value="CASPASE_P20"/>
    <property type="match status" value="1"/>
</dbReference>
<dbReference type="GO" id="GO:0006508">
    <property type="term" value="P:proteolysis"/>
    <property type="evidence" value="ECO:0007669"/>
    <property type="project" value="UniProtKB-KW"/>
</dbReference>
<dbReference type="GO" id="GO:0051604">
    <property type="term" value="P:protein maturation"/>
    <property type="evidence" value="ECO:0007669"/>
    <property type="project" value="UniProtKB-ARBA"/>
</dbReference>
<dbReference type="GO" id="GO:0005886">
    <property type="term" value="C:plasma membrane"/>
    <property type="evidence" value="ECO:0007669"/>
    <property type="project" value="UniProtKB-ARBA"/>
</dbReference>
<dbReference type="Gene3D" id="3.40.50.1460">
    <property type="match status" value="1"/>
</dbReference>
<evidence type="ECO:0000256" key="17">
    <source>
        <dbReference type="SAM" id="MobiDB-lite"/>
    </source>
</evidence>
<evidence type="ECO:0000259" key="18">
    <source>
        <dbReference type="PROSITE" id="PS50168"/>
    </source>
</evidence>
<dbReference type="InterPro" id="IPR015917">
    <property type="entry name" value="Pept_C14A"/>
</dbReference>
<keyword evidence="12" id="KW-0539">Nucleus</keyword>
<evidence type="ECO:0000256" key="2">
    <source>
        <dbReference type="ARBA" id="ARBA00004496"/>
    </source>
</evidence>
<dbReference type="InterPro" id="IPR001875">
    <property type="entry name" value="DED_dom"/>
</dbReference>
<comment type="catalytic activity">
    <reaction evidence="13">
        <text>Strict requirement for Asp at position P1 and has a preferred cleavage sequence of (Leu/Asp/Val)-Glu-Thr-Asp-|-(Gly/Ser/Ala).</text>
        <dbReference type="EC" id="3.4.22.61"/>
    </reaction>
</comment>
<evidence type="ECO:0000256" key="4">
    <source>
        <dbReference type="ARBA" id="ARBA00022490"/>
    </source>
</evidence>
<keyword evidence="5" id="KW-0597">Phosphoprotein</keyword>
<dbReference type="FunFam" id="3.40.50.1460:FF:000008">
    <property type="entry name" value="caspase-8 isoform X1"/>
    <property type="match status" value="1"/>
</dbReference>
<protein>
    <recommendedName>
        <fullName evidence="15">Caspase-8</fullName>
        <ecNumber evidence="14">3.4.22.61</ecNumber>
    </recommendedName>
</protein>
<evidence type="ECO:0000256" key="10">
    <source>
        <dbReference type="ARBA" id="ARBA00022807"/>
    </source>
</evidence>
<keyword evidence="4" id="KW-0963">Cytoplasm</keyword>
<evidence type="ECO:0000256" key="13">
    <source>
        <dbReference type="ARBA" id="ARBA00051626"/>
    </source>
</evidence>
<dbReference type="GO" id="GO:0043065">
    <property type="term" value="P:positive regulation of apoptotic process"/>
    <property type="evidence" value="ECO:0007669"/>
    <property type="project" value="UniProtKB-ARBA"/>
</dbReference>
<dbReference type="GO" id="GO:0032991">
    <property type="term" value="C:protein-containing complex"/>
    <property type="evidence" value="ECO:0007669"/>
    <property type="project" value="UniProtKB-ARBA"/>
</dbReference>
<dbReference type="GO" id="GO:0006915">
    <property type="term" value="P:apoptotic process"/>
    <property type="evidence" value="ECO:0007669"/>
    <property type="project" value="UniProtKB-KW"/>
</dbReference>